<reference evidence="2" key="1">
    <citation type="journal article" date="2019" name="Sci. Rep.">
        <title>Draft genome of Tanacetum cinerariifolium, the natural source of mosquito coil.</title>
        <authorList>
            <person name="Yamashiro T."/>
            <person name="Shiraishi A."/>
            <person name="Satake H."/>
            <person name="Nakayama K."/>
        </authorList>
    </citation>
    <scope>NUCLEOTIDE SEQUENCE</scope>
</reference>
<dbReference type="EMBL" id="BKCJ011167065">
    <property type="protein sequence ID" value="GFC97601.1"/>
    <property type="molecule type" value="Genomic_DNA"/>
</dbReference>
<protein>
    <recommendedName>
        <fullName evidence="3">Reverse transcriptase domain-containing protein</fullName>
    </recommendedName>
</protein>
<accession>A0A699SIS0</accession>
<name>A0A699SIS0_TANCI</name>
<gene>
    <name evidence="2" type="ORF">Tci_869571</name>
</gene>
<dbReference type="AlphaFoldDB" id="A0A699SIS0"/>
<evidence type="ECO:0000256" key="1">
    <source>
        <dbReference type="SAM" id="MobiDB-lite"/>
    </source>
</evidence>
<proteinExistence type="predicted"/>
<sequence>FLEELLSDDSIPLPENESSNFDHHDDLSFPRPPSESSDVEFLFDFEPNSGEVISTTMNNIDELYEDECFNLGEEEIRLVENLLYDNSSPRPSKELNAEIADTIVKTLSISYPR</sequence>
<evidence type="ECO:0008006" key="3">
    <source>
        <dbReference type="Google" id="ProtNLM"/>
    </source>
</evidence>
<feature type="non-terminal residue" evidence="2">
    <location>
        <position position="1"/>
    </location>
</feature>
<evidence type="ECO:0000313" key="2">
    <source>
        <dbReference type="EMBL" id="GFC97601.1"/>
    </source>
</evidence>
<feature type="region of interest" description="Disordered" evidence="1">
    <location>
        <begin position="1"/>
        <end position="35"/>
    </location>
</feature>
<comment type="caution">
    <text evidence="2">The sequence shown here is derived from an EMBL/GenBank/DDBJ whole genome shotgun (WGS) entry which is preliminary data.</text>
</comment>
<organism evidence="2">
    <name type="scientific">Tanacetum cinerariifolium</name>
    <name type="common">Dalmatian daisy</name>
    <name type="synonym">Chrysanthemum cinerariifolium</name>
    <dbReference type="NCBI Taxonomy" id="118510"/>
    <lineage>
        <taxon>Eukaryota</taxon>
        <taxon>Viridiplantae</taxon>
        <taxon>Streptophyta</taxon>
        <taxon>Embryophyta</taxon>
        <taxon>Tracheophyta</taxon>
        <taxon>Spermatophyta</taxon>
        <taxon>Magnoliopsida</taxon>
        <taxon>eudicotyledons</taxon>
        <taxon>Gunneridae</taxon>
        <taxon>Pentapetalae</taxon>
        <taxon>asterids</taxon>
        <taxon>campanulids</taxon>
        <taxon>Asterales</taxon>
        <taxon>Asteraceae</taxon>
        <taxon>Asteroideae</taxon>
        <taxon>Anthemideae</taxon>
        <taxon>Anthemidinae</taxon>
        <taxon>Tanacetum</taxon>
    </lineage>
</organism>